<dbReference type="KEGG" id="soy:115890268"/>
<dbReference type="InParanoid" id="A0A6J2YU32"/>
<accession>A0A6J2YU32</accession>
<evidence type="ECO:0000313" key="3">
    <source>
        <dbReference type="RefSeq" id="XP_030766335.1"/>
    </source>
</evidence>
<dbReference type="GO" id="GO:0046983">
    <property type="term" value="F:protein dimerization activity"/>
    <property type="evidence" value="ECO:0007669"/>
    <property type="project" value="InterPro"/>
</dbReference>
<dbReference type="AlphaFoldDB" id="A0A6J2YU32"/>
<dbReference type="GeneID" id="115890268"/>
<keyword evidence="2" id="KW-1185">Reference proteome</keyword>
<sequence length="260" mass="29626">MFQHFSEVSDLATIAIRILTVPSSSASVEREFSCQSRIHTKDRNKLSNETVEKLLAVEYNLRFLELDEEGNNLTSSQIQKDGGELDNATLEEEERELDTLSGCSFPETNSVKGVELSDLETEIQSEIEDEDDVPLAEINGTLCSTVQEKIQVWEQHMKELYNDYREEPTVRPTVYQGPEILNSEVLQAIKQLKNNKSPGPDNIYPEILKLISEENVDILTRLFNKIYDRGKVPDDWLHSTFVPLPKKNQLDISVTIDLLV</sequence>
<organism evidence="2 3">
    <name type="scientific">Sitophilus oryzae</name>
    <name type="common">Rice weevil</name>
    <name type="synonym">Curculio oryzae</name>
    <dbReference type="NCBI Taxonomy" id="7048"/>
    <lineage>
        <taxon>Eukaryota</taxon>
        <taxon>Metazoa</taxon>
        <taxon>Ecdysozoa</taxon>
        <taxon>Arthropoda</taxon>
        <taxon>Hexapoda</taxon>
        <taxon>Insecta</taxon>
        <taxon>Pterygota</taxon>
        <taxon>Neoptera</taxon>
        <taxon>Endopterygota</taxon>
        <taxon>Coleoptera</taxon>
        <taxon>Polyphaga</taxon>
        <taxon>Cucujiformia</taxon>
        <taxon>Curculionidae</taxon>
        <taxon>Dryophthorinae</taxon>
        <taxon>Sitophilus</taxon>
    </lineage>
</organism>
<feature type="domain" description="HAT C-terminal dimerisation" evidence="1">
    <location>
        <begin position="10"/>
        <end position="61"/>
    </location>
</feature>
<dbReference type="Proteomes" id="UP000504635">
    <property type="component" value="Unplaced"/>
</dbReference>
<name>A0A6J2YU32_SITOR</name>
<dbReference type="PANTHER" id="PTHR19446">
    <property type="entry name" value="REVERSE TRANSCRIPTASES"/>
    <property type="match status" value="1"/>
</dbReference>
<gene>
    <name evidence="3" type="primary">LOC115890268</name>
</gene>
<dbReference type="OrthoDB" id="1716303at2759"/>
<reference evidence="3" key="1">
    <citation type="submission" date="2025-08" db="UniProtKB">
        <authorList>
            <consortium name="RefSeq"/>
        </authorList>
    </citation>
    <scope>IDENTIFICATION</scope>
    <source>
        <tissue evidence="3">Gonads</tissue>
    </source>
</reference>
<dbReference type="Pfam" id="PF05699">
    <property type="entry name" value="Dimer_Tnp_hAT"/>
    <property type="match status" value="1"/>
</dbReference>
<evidence type="ECO:0000313" key="2">
    <source>
        <dbReference type="Proteomes" id="UP000504635"/>
    </source>
</evidence>
<evidence type="ECO:0000259" key="1">
    <source>
        <dbReference type="Pfam" id="PF05699"/>
    </source>
</evidence>
<dbReference type="InterPro" id="IPR008906">
    <property type="entry name" value="HATC_C_dom"/>
</dbReference>
<dbReference type="InterPro" id="IPR012337">
    <property type="entry name" value="RNaseH-like_sf"/>
</dbReference>
<dbReference type="SUPFAM" id="SSF53098">
    <property type="entry name" value="Ribonuclease H-like"/>
    <property type="match status" value="1"/>
</dbReference>
<protein>
    <submittedName>
        <fullName evidence="3">Uncharacterized protein LOC115890268</fullName>
    </submittedName>
</protein>
<dbReference type="RefSeq" id="XP_030766335.1">
    <property type="nucleotide sequence ID" value="XM_030910475.1"/>
</dbReference>
<proteinExistence type="predicted"/>